<dbReference type="Gene3D" id="1.10.510.10">
    <property type="entry name" value="Transferase(Phosphotransferase) domain 1"/>
    <property type="match status" value="1"/>
</dbReference>
<dbReference type="InterPro" id="IPR001245">
    <property type="entry name" value="Ser-Thr/Tyr_kinase_cat_dom"/>
</dbReference>
<dbReference type="EMBL" id="QKWP01000005">
    <property type="protein sequence ID" value="RIB30766.1"/>
    <property type="molecule type" value="Genomic_DNA"/>
</dbReference>
<dbReference type="Pfam" id="PF08238">
    <property type="entry name" value="Sel1"/>
    <property type="match status" value="1"/>
</dbReference>
<dbReference type="OrthoDB" id="272077at2759"/>
<dbReference type="Pfam" id="PF07714">
    <property type="entry name" value="PK_Tyr_Ser-Thr"/>
    <property type="match status" value="1"/>
</dbReference>
<dbReference type="GO" id="GO:0005524">
    <property type="term" value="F:ATP binding"/>
    <property type="evidence" value="ECO:0007669"/>
    <property type="project" value="UniProtKB-UniRule"/>
</dbReference>
<keyword evidence="1" id="KW-0547">Nucleotide-binding</keyword>
<evidence type="ECO:0000313" key="3">
    <source>
        <dbReference type="EMBL" id="RIB30766.1"/>
    </source>
</evidence>
<keyword evidence="4" id="KW-1185">Reference proteome</keyword>
<feature type="binding site" evidence="1">
    <location>
        <position position="210"/>
    </location>
    <ligand>
        <name>ATP</name>
        <dbReference type="ChEBI" id="CHEBI:30616"/>
    </ligand>
</feature>
<dbReference type="STRING" id="44941.A0A397WDZ9"/>
<dbReference type="InterPro" id="IPR011990">
    <property type="entry name" value="TPR-like_helical_dom_sf"/>
</dbReference>
<organism evidence="3 4">
    <name type="scientific">Gigaspora rosea</name>
    <dbReference type="NCBI Taxonomy" id="44941"/>
    <lineage>
        <taxon>Eukaryota</taxon>
        <taxon>Fungi</taxon>
        <taxon>Fungi incertae sedis</taxon>
        <taxon>Mucoromycota</taxon>
        <taxon>Glomeromycotina</taxon>
        <taxon>Glomeromycetes</taxon>
        <taxon>Diversisporales</taxon>
        <taxon>Gigasporaceae</taxon>
        <taxon>Gigaspora</taxon>
    </lineage>
</organism>
<gene>
    <name evidence="3" type="ORF">C2G38_2151693</name>
</gene>
<keyword evidence="3" id="KW-0418">Kinase</keyword>
<proteinExistence type="predicted"/>
<dbReference type="InterPro" id="IPR051681">
    <property type="entry name" value="Ser/Thr_Kinases-Pseudokinases"/>
</dbReference>
<dbReference type="InterPro" id="IPR000719">
    <property type="entry name" value="Prot_kinase_dom"/>
</dbReference>
<dbReference type="GO" id="GO:0004674">
    <property type="term" value="F:protein serine/threonine kinase activity"/>
    <property type="evidence" value="ECO:0007669"/>
    <property type="project" value="TreeGrafter"/>
</dbReference>
<evidence type="ECO:0000256" key="1">
    <source>
        <dbReference type="PROSITE-ProRule" id="PRU10141"/>
    </source>
</evidence>
<protein>
    <submittedName>
        <fullName evidence="3">Kinase-like domain-containing protein</fullName>
    </submittedName>
</protein>
<accession>A0A397WDZ9</accession>
<feature type="domain" description="Protein kinase" evidence="2">
    <location>
        <begin position="171"/>
        <end position="423"/>
    </location>
</feature>
<dbReference type="AlphaFoldDB" id="A0A397WDZ9"/>
<dbReference type="Gene3D" id="1.25.40.10">
    <property type="entry name" value="Tetratricopeptide repeat domain"/>
    <property type="match status" value="1"/>
</dbReference>
<dbReference type="InterPro" id="IPR011009">
    <property type="entry name" value="Kinase-like_dom_sf"/>
</dbReference>
<keyword evidence="1" id="KW-0067">ATP-binding</keyword>
<reference evidence="3 4" key="1">
    <citation type="submission" date="2018-06" db="EMBL/GenBank/DDBJ databases">
        <title>Comparative genomics reveals the genomic features of Rhizophagus irregularis, R. cerebriforme, R. diaphanum and Gigaspora rosea, and their symbiotic lifestyle signature.</title>
        <authorList>
            <person name="Morin E."/>
            <person name="San Clemente H."/>
            <person name="Chen E.C.H."/>
            <person name="De La Providencia I."/>
            <person name="Hainaut M."/>
            <person name="Kuo A."/>
            <person name="Kohler A."/>
            <person name="Murat C."/>
            <person name="Tang N."/>
            <person name="Roy S."/>
            <person name="Loubradou J."/>
            <person name="Henrissat B."/>
            <person name="Grigoriev I.V."/>
            <person name="Corradi N."/>
            <person name="Roux C."/>
            <person name="Martin F.M."/>
        </authorList>
    </citation>
    <scope>NUCLEOTIDE SEQUENCE [LARGE SCALE GENOMIC DNA]</scope>
    <source>
        <strain evidence="3 4">DAOM 194757</strain>
    </source>
</reference>
<sequence length="486" mass="56647">MSSDKELCIQGWKYQFGIDVEKDLEKAFDFYKQAADLGDGIHVKKDRNKASEYFQKSASTGFEMGIIKKALCYRYGYGTQESNDYFEKLFNTLNIRDPYCYAFAYGRDENYKICENCNENYTKLDWCQMCNPDILIQNWTSNNKDIDDLMKILQLKCYNDRIIAWISYDCLTDIKEIGRGGHATVYKARFLGGIIFKVASDESKRNVALKTVNLQEFENHVNCNSNFCAPYVYGLTLNPKTGEYIMVFQYAEDEDLVNYLKKNWQHLNWDKRIELLYLVSFHLMQVHELGLIHADLHSGNILCFGNEGMISDLGQSRKINENKEVYGVLPYVDPVILQGGKLAEESDIYGFGIIMWVIATGRQPYDGLNFDIDLSLQICQGLRPEFDNYLPKSYVELAVRCLNKNQEDRPTAEDIKKTVEEWRKNEEIMRQFKKADEYRPQLVEQIHPKEMFTSKLINVREISKRLSEIAIIPSKPMEYVNIQDDF</sequence>
<dbReference type="PROSITE" id="PS50011">
    <property type="entry name" value="PROTEIN_KINASE_DOM"/>
    <property type="match status" value="1"/>
</dbReference>
<name>A0A397WDZ9_9GLOM</name>
<dbReference type="Proteomes" id="UP000266673">
    <property type="component" value="Unassembled WGS sequence"/>
</dbReference>
<keyword evidence="3" id="KW-0808">Transferase</keyword>
<dbReference type="InterPro" id="IPR006597">
    <property type="entry name" value="Sel1-like"/>
</dbReference>
<dbReference type="SUPFAM" id="SSF56112">
    <property type="entry name" value="Protein kinase-like (PK-like)"/>
    <property type="match status" value="1"/>
</dbReference>
<evidence type="ECO:0000313" key="4">
    <source>
        <dbReference type="Proteomes" id="UP000266673"/>
    </source>
</evidence>
<dbReference type="InterPro" id="IPR017441">
    <property type="entry name" value="Protein_kinase_ATP_BS"/>
</dbReference>
<dbReference type="SUPFAM" id="SSF81901">
    <property type="entry name" value="HCP-like"/>
    <property type="match status" value="1"/>
</dbReference>
<dbReference type="SMART" id="SM00671">
    <property type="entry name" value="SEL1"/>
    <property type="match status" value="1"/>
</dbReference>
<evidence type="ECO:0000259" key="2">
    <source>
        <dbReference type="PROSITE" id="PS50011"/>
    </source>
</evidence>
<dbReference type="PROSITE" id="PS00107">
    <property type="entry name" value="PROTEIN_KINASE_ATP"/>
    <property type="match status" value="1"/>
</dbReference>
<comment type="caution">
    <text evidence="3">The sequence shown here is derived from an EMBL/GenBank/DDBJ whole genome shotgun (WGS) entry which is preliminary data.</text>
</comment>
<dbReference type="PANTHER" id="PTHR44329">
    <property type="entry name" value="SERINE/THREONINE-PROTEIN KINASE TNNI3K-RELATED"/>
    <property type="match status" value="1"/>
</dbReference>